<feature type="compositionally biased region" description="Polar residues" evidence="4">
    <location>
        <begin position="1930"/>
        <end position="1946"/>
    </location>
</feature>
<name>A0A4C2E3K2_9SACH</name>
<accession>A0A4C2E3K2</accession>
<organism evidence="7 8">
    <name type="scientific">Zygosaccharomyces mellis</name>
    <dbReference type="NCBI Taxonomy" id="42258"/>
    <lineage>
        <taxon>Eukaryota</taxon>
        <taxon>Fungi</taxon>
        <taxon>Dikarya</taxon>
        <taxon>Ascomycota</taxon>
        <taxon>Saccharomycotina</taxon>
        <taxon>Saccharomycetes</taxon>
        <taxon>Saccharomycetales</taxon>
        <taxon>Saccharomycetaceae</taxon>
        <taxon>Zygosaccharomyces</taxon>
    </lineage>
</organism>
<feature type="compositionally biased region" description="Polar residues" evidence="4">
    <location>
        <begin position="1437"/>
        <end position="1449"/>
    </location>
</feature>
<evidence type="ECO:0000256" key="2">
    <source>
        <dbReference type="ARBA" id="ARBA00023034"/>
    </source>
</evidence>
<feature type="region of interest" description="Disordered" evidence="4">
    <location>
        <begin position="1175"/>
        <end position="1201"/>
    </location>
</feature>
<dbReference type="InterPro" id="IPR006955">
    <property type="entry name" value="Uso1_p115_C"/>
</dbReference>
<feature type="region of interest" description="Disordered" evidence="4">
    <location>
        <begin position="1119"/>
        <end position="1138"/>
    </location>
</feature>
<dbReference type="FunFam" id="1.25.10.10:FF:000552">
    <property type="entry name" value="USO1p protein"/>
    <property type="match status" value="1"/>
</dbReference>
<dbReference type="GO" id="GO:0005783">
    <property type="term" value="C:endoplasmic reticulum"/>
    <property type="evidence" value="ECO:0007669"/>
    <property type="project" value="TreeGrafter"/>
</dbReference>
<sequence>MELIQGLIQPPKVQSAEETIPTLCDRVENATLINDRRSAVLGLKSFAREYRESVVASGLKPLINTLKRDNVDENSVKAILETLLILFIRGDGDDDLTRSWISQQSRLQNGKYPSPLVMKQEKQQADQFSLWIADAITQSDELVHLLIELLDTGNFYIRLYTIQLLEAVIAARPTRSRNAIISLPTGVSTLVTLLSDIHEPIRDEAILLLMAVVNESSHVQVLVAFENIFEKLFSIIQEEGGLRGSIVVNDCLSLIHNILKYNTSNQTLFLETGNLPKLAQVLNEPLLGEEFFWNEQRVVNINTALDIISLTVDPTSSTTPKNQALLLESNVLMIVLRLAFHNNVPKDVRPVALLSASDMIKGNALAQSEFGKIDVPYFDPSLPSTKPQNHLVSIVTLLLNWTFYTNSVHLFSLRVATVELLKSYLYENKEIRLEFLRQQIEEYNDDESSTVKSNLFGAILDYDLELKLNPYKLYFATDFFMYLFESDNPDSNELREMTRKVTTGSGFDEEERLGSIQTISELAITSLTSEDIRIPISYITFLIFWLFGDQNAVNDFLANRSTIQSLLSFSYQVEGDDITVKCLVTILLGVSYEFSSKHSPFPRKPYFEYITKTLGKDNYSSRINQFKMDSVFLGSPKEISLTPKFDETGLPQVYFSPYFVTLFNENYYRIKTALLHSCEEEPYTKISYETFEELQGQCHELKEGIKKLESDSSTSLLDFERKLHSLNEEHERLLNKYEGLQKDHSEASEQLSKINQEYRDVRSTLQSVMKERDNLSAENLEKQRALEITNQANMSSGEKLKNLDNKLKNVTSDKNRAEEGINKMNRELMSLTRSKGELEVKIKDLQKKTDKLTNELKKKETSFQDILGKRDQTLETLQINVRKAEESISSLDSEKSALVRESGDWKLKFQNHDNLITKMTEKLKSLSEKCKGLQNEKDSLLRSLQEARTNSSDEMIALRDELSTLSAKKVELDSEKQQLLEQISSLNTFCESLTREHEKETSNLNVEMQKLKETVSGLKGEVEELKTSRDKAINGANKLEEQCKIFQEKLGYQENSNKEADKRYMELEQNFQVSSKDLEKLTKEKEELYNAKSINEEELNKLKKQLEDKEQELRILTEHTQELERNTSEQRDAHANSTRKLKDRIEVLEYERKEALSNMKKLENELEQLEKDRKFQNEQNSKTAEELRARVHDVEKQRDERHANVREIESTLQEKSKFLENIQKSQVNDNNRLKALQDEFDSLSHEKNDLVFEKNNITENFTKVEEELRDTKRKVADLKESEKKKIEELLGLRKESKAKLDNNQKQIDILERSREEVDKNLKALQFDFKNYSKENEQVVEKLKKDKEVLSLELNELKKSSKDGSISRDKQIDDLKAKEKKLSWEISQLVEKSKKSQEDFQQLENEKEIHSEQRKEQERNSNIDLEEKEKKVKHLQNSEKNISSELSRLQKSSKHDREEVESVKKDLQEKIQTFEKERKLLNEGSDAVTKQYSERITLLEDRLQQIELEIQKKNKELEAANSAADESSRELRNQLEEKVIEISSLKSTISEQEKVIYRLEKDLKDSTKSGKKEVENLNRQLEAFRVDISEKERQIETDKNDLQKNEERKELEHNIVSLQEKLESSSKTLGELEDSNNVLKKNREHSIQKQNADIENLEAVIKDLRKKDEDKSNQFAALESEKNSIQEGFEESIRQKESTLSQFKSQITNMESLKRELEEGTNKLERVEIEKKTLDGKINETNEEKKNIQGELEEKLKVSESLQTKLEQKVDELKKREAEQGSTIKKLEKLLDEKEKSISGFEVETANLTKSNKELKAELEQHAIKLSTSSSFEEKNQELESELKTSRKDIHTFKEKLKEVEDAVYQHEENKHLLSEEKKSLNFELEQAYKRLRDSNTFIEEKQKEFGESEKRLKEECDKMKFELDKLKQEASISKENGKEMNNTNEGGSEIDDLMLLVSDLDEKNAKYKAKLKELGVELSSDEDDEDEDDNE</sequence>
<dbReference type="PANTHER" id="PTHR10013:SF0">
    <property type="entry name" value="GENERAL VESICULAR TRANSPORT FACTOR P115"/>
    <property type="match status" value="1"/>
</dbReference>
<proteinExistence type="predicted"/>
<dbReference type="InterPro" id="IPR024095">
    <property type="entry name" value="Vesicle_P115"/>
</dbReference>
<keyword evidence="2" id="KW-0333">Golgi apparatus</keyword>
<evidence type="ECO:0000259" key="6">
    <source>
        <dbReference type="Pfam" id="PF04871"/>
    </source>
</evidence>
<dbReference type="GO" id="GO:0005795">
    <property type="term" value="C:Golgi stack"/>
    <property type="evidence" value="ECO:0007669"/>
    <property type="project" value="TreeGrafter"/>
</dbReference>
<evidence type="ECO:0000256" key="3">
    <source>
        <dbReference type="ARBA" id="ARBA00023054"/>
    </source>
</evidence>
<dbReference type="GO" id="GO:0000139">
    <property type="term" value="C:Golgi membrane"/>
    <property type="evidence" value="ECO:0007669"/>
    <property type="project" value="InterPro"/>
</dbReference>
<dbReference type="InterPro" id="IPR016024">
    <property type="entry name" value="ARM-type_fold"/>
</dbReference>
<dbReference type="InterPro" id="IPR006953">
    <property type="entry name" value="Vesicle_Uso1_P115_head"/>
</dbReference>
<feature type="compositionally biased region" description="Basic and acidic residues" evidence="4">
    <location>
        <begin position="1452"/>
        <end position="1464"/>
    </location>
</feature>
<feature type="domain" description="Vesicle tethering protein Uso1/P115-like head" evidence="5">
    <location>
        <begin position="363"/>
        <end position="674"/>
    </location>
</feature>
<dbReference type="EMBL" id="BIMX01000006">
    <property type="protein sequence ID" value="GCE98740.1"/>
    <property type="molecule type" value="Genomic_DNA"/>
</dbReference>
<dbReference type="InterPro" id="IPR011989">
    <property type="entry name" value="ARM-like"/>
</dbReference>
<keyword evidence="8" id="KW-1185">Reference proteome</keyword>
<feature type="region of interest" description="Disordered" evidence="4">
    <location>
        <begin position="1929"/>
        <end position="1950"/>
    </location>
</feature>
<comment type="caution">
    <text evidence="7">The sequence shown here is derived from an EMBL/GenBank/DDBJ whole genome shotgun (WGS) entry which is preliminary data.</text>
</comment>
<feature type="compositionally biased region" description="Basic and acidic residues" evidence="4">
    <location>
        <begin position="1390"/>
        <end position="1429"/>
    </location>
</feature>
<feature type="domain" description="Uso1/p115-like vesicle tethering protein C-terminal" evidence="6">
    <location>
        <begin position="1866"/>
        <end position="1990"/>
    </location>
</feature>
<feature type="region of interest" description="Disordered" evidence="4">
    <location>
        <begin position="1389"/>
        <end position="1464"/>
    </location>
</feature>
<evidence type="ECO:0000256" key="1">
    <source>
        <dbReference type="ARBA" id="ARBA00004555"/>
    </source>
</evidence>
<feature type="compositionally biased region" description="Basic and acidic residues" evidence="4">
    <location>
        <begin position="1183"/>
        <end position="1201"/>
    </location>
</feature>
<evidence type="ECO:0000313" key="8">
    <source>
        <dbReference type="Proteomes" id="UP000301737"/>
    </source>
</evidence>
<dbReference type="Gene3D" id="1.25.10.10">
    <property type="entry name" value="Leucine-rich Repeat Variant"/>
    <property type="match status" value="1"/>
</dbReference>
<dbReference type="GO" id="GO:0006888">
    <property type="term" value="P:endoplasmic reticulum to Golgi vesicle-mediated transport"/>
    <property type="evidence" value="ECO:0007669"/>
    <property type="project" value="TreeGrafter"/>
</dbReference>
<dbReference type="GO" id="GO:0012507">
    <property type="term" value="C:ER to Golgi transport vesicle membrane"/>
    <property type="evidence" value="ECO:0007669"/>
    <property type="project" value="TreeGrafter"/>
</dbReference>
<protein>
    <recommendedName>
        <fullName evidence="9">Vesicle-mediated ER to Golgi transport protein</fullName>
    </recommendedName>
</protein>
<dbReference type="SUPFAM" id="SSF48371">
    <property type="entry name" value="ARM repeat"/>
    <property type="match status" value="1"/>
</dbReference>
<comment type="subcellular location">
    <subcellularLocation>
        <location evidence="1">Golgi apparatus</location>
    </subcellularLocation>
</comment>
<dbReference type="PANTHER" id="PTHR10013">
    <property type="entry name" value="GENERAL VESICULAR TRANSPORT FACTOR P115"/>
    <property type="match status" value="1"/>
</dbReference>
<dbReference type="Gene3D" id="1.10.287.1490">
    <property type="match status" value="1"/>
</dbReference>
<dbReference type="GO" id="GO:0048211">
    <property type="term" value="P:Golgi vesicle docking"/>
    <property type="evidence" value="ECO:0007669"/>
    <property type="project" value="TreeGrafter"/>
</dbReference>
<dbReference type="Pfam" id="PF04869">
    <property type="entry name" value="Uso1_p115_head"/>
    <property type="match status" value="1"/>
</dbReference>
<dbReference type="GO" id="GO:0048280">
    <property type="term" value="P:vesicle fusion with Golgi apparatus"/>
    <property type="evidence" value="ECO:0007669"/>
    <property type="project" value="InterPro"/>
</dbReference>
<dbReference type="Pfam" id="PF04871">
    <property type="entry name" value="Uso1_p115_C"/>
    <property type="match status" value="1"/>
</dbReference>
<reference evidence="7 8" key="1">
    <citation type="submission" date="2019-01" db="EMBL/GenBank/DDBJ databases">
        <title>Draft Genome Sequencing of Zygosaccharomyces mellis Ca-7.</title>
        <authorList>
            <person name="Shiwa Y."/>
            <person name="Kanesaki Y."/>
            <person name="Ishige T."/>
            <person name="Mura K."/>
            <person name="Hori T."/>
            <person name="Tamura T."/>
        </authorList>
    </citation>
    <scope>NUCLEOTIDE SEQUENCE [LARGE SCALE GENOMIC DNA]</scope>
    <source>
        <strain evidence="7 8">Ca-7</strain>
    </source>
</reference>
<evidence type="ECO:0000259" key="5">
    <source>
        <dbReference type="Pfam" id="PF04869"/>
    </source>
</evidence>
<feature type="region of interest" description="Disordered" evidence="4">
    <location>
        <begin position="1621"/>
        <end position="1645"/>
    </location>
</feature>
<feature type="compositionally biased region" description="Basic and acidic residues" evidence="4">
    <location>
        <begin position="1119"/>
        <end position="1134"/>
    </location>
</feature>
<dbReference type="GO" id="GO:0006886">
    <property type="term" value="P:intracellular protein transport"/>
    <property type="evidence" value="ECO:0007669"/>
    <property type="project" value="InterPro"/>
</dbReference>
<evidence type="ECO:0000256" key="4">
    <source>
        <dbReference type="SAM" id="MobiDB-lite"/>
    </source>
</evidence>
<gene>
    <name evidence="7" type="ORF">ZYGM_003690</name>
</gene>
<keyword evidence="3" id="KW-0175">Coiled coil</keyword>
<evidence type="ECO:0008006" key="9">
    <source>
        <dbReference type="Google" id="ProtNLM"/>
    </source>
</evidence>
<evidence type="ECO:0000313" key="7">
    <source>
        <dbReference type="EMBL" id="GCE98740.1"/>
    </source>
</evidence>
<dbReference type="Proteomes" id="UP000301737">
    <property type="component" value="Unassembled WGS sequence"/>
</dbReference>
<dbReference type="OrthoDB" id="198977at2759"/>